<dbReference type="EMBL" id="ML208356">
    <property type="protein sequence ID" value="TFK68219.1"/>
    <property type="molecule type" value="Genomic_DNA"/>
</dbReference>
<accession>A0ACD3ASC5</accession>
<proteinExistence type="predicted"/>
<evidence type="ECO:0000313" key="1">
    <source>
        <dbReference type="EMBL" id="TFK68219.1"/>
    </source>
</evidence>
<name>A0ACD3ASC5_9AGAR</name>
<gene>
    <name evidence="1" type="ORF">BDN72DRAFT_685852</name>
</gene>
<protein>
    <submittedName>
        <fullName evidence="1">Uncharacterized protein</fullName>
    </submittedName>
</protein>
<sequence length="161" mass="19179">MRNPWLSTDDTFFLFDLCSFFFLPFTPSLYFFSSCISLSFRVLGPPPLWIFALQLQFRPTFTITLTHSTHSICNCTIYHYATSLYTSHSNTQTQFTITITITHTILQYSFFKFPTSDLSYRIIHTYARTIIIQHLLRPTPHLLTVTLVRLHYYYDFKYRVR</sequence>
<reference evidence="1 2" key="1">
    <citation type="journal article" date="2019" name="Nat. Ecol. Evol.">
        <title>Megaphylogeny resolves global patterns of mushroom evolution.</title>
        <authorList>
            <person name="Varga T."/>
            <person name="Krizsan K."/>
            <person name="Foldi C."/>
            <person name="Dima B."/>
            <person name="Sanchez-Garcia M."/>
            <person name="Sanchez-Ramirez S."/>
            <person name="Szollosi G.J."/>
            <person name="Szarkandi J.G."/>
            <person name="Papp V."/>
            <person name="Albert L."/>
            <person name="Andreopoulos W."/>
            <person name="Angelini C."/>
            <person name="Antonin V."/>
            <person name="Barry K.W."/>
            <person name="Bougher N.L."/>
            <person name="Buchanan P."/>
            <person name="Buyck B."/>
            <person name="Bense V."/>
            <person name="Catcheside P."/>
            <person name="Chovatia M."/>
            <person name="Cooper J."/>
            <person name="Damon W."/>
            <person name="Desjardin D."/>
            <person name="Finy P."/>
            <person name="Geml J."/>
            <person name="Haridas S."/>
            <person name="Hughes K."/>
            <person name="Justo A."/>
            <person name="Karasinski D."/>
            <person name="Kautmanova I."/>
            <person name="Kiss B."/>
            <person name="Kocsube S."/>
            <person name="Kotiranta H."/>
            <person name="LaButti K.M."/>
            <person name="Lechner B.E."/>
            <person name="Liimatainen K."/>
            <person name="Lipzen A."/>
            <person name="Lukacs Z."/>
            <person name="Mihaltcheva S."/>
            <person name="Morgado L.N."/>
            <person name="Niskanen T."/>
            <person name="Noordeloos M.E."/>
            <person name="Ohm R.A."/>
            <person name="Ortiz-Santana B."/>
            <person name="Ovrebo C."/>
            <person name="Racz N."/>
            <person name="Riley R."/>
            <person name="Savchenko A."/>
            <person name="Shiryaev A."/>
            <person name="Soop K."/>
            <person name="Spirin V."/>
            <person name="Szebenyi C."/>
            <person name="Tomsovsky M."/>
            <person name="Tulloss R.E."/>
            <person name="Uehling J."/>
            <person name="Grigoriev I.V."/>
            <person name="Vagvolgyi C."/>
            <person name="Papp T."/>
            <person name="Martin F.M."/>
            <person name="Miettinen O."/>
            <person name="Hibbett D.S."/>
            <person name="Nagy L.G."/>
        </authorList>
    </citation>
    <scope>NUCLEOTIDE SEQUENCE [LARGE SCALE GENOMIC DNA]</scope>
    <source>
        <strain evidence="1 2">NL-1719</strain>
    </source>
</reference>
<dbReference type="Proteomes" id="UP000308600">
    <property type="component" value="Unassembled WGS sequence"/>
</dbReference>
<organism evidence="1 2">
    <name type="scientific">Pluteus cervinus</name>
    <dbReference type="NCBI Taxonomy" id="181527"/>
    <lineage>
        <taxon>Eukaryota</taxon>
        <taxon>Fungi</taxon>
        <taxon>Dikarya</taxon>
        <taxon>Basidiomycota</taxon>
        <taxon>Agaricomycotina</taxon>
        <taxon>Agaricomycetes</taxon>
        <taxon>Agaricomycetidae</taxon>
        <taxon>Agaricales</taxon>
        <taxon>Pluteineae</taxon>
        <taxon>Pluteaceae</taxon>
        <taxon>Pluteus</taxon>
    </lineage>
</organism>
<evidence type="ECO:0000313" key="2">
    <source>
        <dbReference type="Proteomes" id="UP000308600"/>
    </source>
</evidence>
<keyword evidence="2" id="KW-1185">Reference proteome</keyword>